<dbReference type="Proteomes" id="UP000230709">
    <property type="component" value="Chromosome"/>
</dbReference>
<dbReference type="STRING" id="595536.GCA_000178815_00448"/>
<dbReference type="Pfam" id="PF19474">
    <property type="entry name" value="DUF6011"/>
    <property type="match status" value="1"/>
</dbReference>
<dbReference type="KEGG" id="mtw:CQW49_02490"/>
<organism evidence="1 2">
    <name type="scientific">Methylosinus trichosporium (strain ATCC 35070 / NCIMB 11131 / UNIQEM 75 / OB3b)</name>
    <dbReference type="NCBI Taxonomy" id="595536"/>
    <lineage>
        <taxon>Bacteria</taxon>
        <taxon>Pseudomonadati</taxon>
        <taxon>Pseudomonadota</taxon>
        <taxon>Alphaproteobacteria</taxon>
        <taxon>Hyphomicrobiales</taxon>
        <taxon>Methylocystaceae</taxon>
        <taxon>Methylosinus</taxon>
    </lineage>
</organism>
<proteinExistence type="predicted"/>
<protein>
    <submittedName>
        <fullName evidence="1">Uncharacterized protein</fullName>
    </submittedName>
</protein>
<dbReference type="RefSeq" id="WP_003609707.1">
    <property type="nucleotide sequence ID" value="NZ_ADVE02000001.1"/>
</dbReference>
<evidence type="ECO:0000313" key="2">
    <source>
        <dbReference type="Proteomes" id="UP000230709"/>
    </source>
</evidence>
<evidence type="ECO:0000313" key="1">
    <source>
        <dbReference type="EMBL" id="ATQ66888.1"/>
    </source>
</evidence>
<sequence>MASLFRTIRFDGETLRDLGVNDDGTLWNPNGYSADRVRAAVADAEETLRERRKVSAAKGAVTNKRRRDKRIHDIAKKIIGGANLSSTSCVCCGRALTDPETIERGIGPECWSHVLEAIEESRR</sequence>
<keyword evidence="2" id="KW-1185">Reference proteome</keyword>
<reference evidence="2" key="1">
    <citation type="submission" date="2017-10" db="EMBL/GenBank/DDBJ databases">
        <title>Completed PacBio SMRT sequence of Methylosinus trichosporium OB3b reveals presence of a third large plasmid.</title>
        <authorList>
            <person name="Charles T.C."/>
            <person name="Lynch M.D.J."/>
            <person name="Heil J.R."/>
            <person name="Cheng J."/>
        </authorList>
    </citation>
    <scope>NUCLEOTIDE SEQUENCE [LARGE SCALE GENOMIC DNA]</scope>
    <source>
        <strain evidence="2">OB3b</strain>
    </source>
</reference>
<dbReference type="EMBL" id="CP023737">
    <property type="protein sequence ID" value="ATQ66888.1"/>
    <property type="molecule type" value="Genomic_DNA"/>
</dbReference>
<gene>
    <name evidence="1" type="ORF">CQW49_02490</name>
</gene>
<accession>A0A2D2CVT5</accession>
<name>A0A2D2CVT5_METT3</name>
<dbReference type="InterPro" id="IPR046053">
    <property type="entry name" value="DUF6011"/>
</dbReference>
<dbReference type="AlphaFoldDB" id="A0A2D2CVT5"/>